<dbReference type="PROSITE" id="PS00901">
    <property type="entry name" value="CYS_SYNTHASE"/>
    <property type="match status" value="1"/>
</dbReference>
<keyword evidence="11" id="KW-1185">Reference proteome</keyword>
<organism evidence="10 11">
    <name type="scientific">Abditibacterium utsteinense</name>
    <dbReference type="NCBI Taxonomy" id="1960156"/>
    <lineage>
        <taxon>Bacteria</taxon>
        <taxon>Pseudomonadati</taxon>
        <taxon>Abditibacteriota</taxon>
        <taxon>Abditibacteriia</taxon>
        <taxon>Abditibacteriales</taxon>
        <taxon>Abditibacteriaceae</taxon>
        <taxon>Abditibacterium</taxon>
    </lineage>
</organism>
<comment type="cofactor">
    <cofactor evidence="1">
        <name>pyridoxal 5'-phosphate</name>
        <dbReference type="ChEBI" id="CHEBI:597326"/>
    </cofactor>
</comment>
<dbReference type="SUPFAM" id="SSF53686">
    <property type="entry name" value="Tryptophan synthase beta subunit-like PLP-dependent enzymes"/>
    <property type="match status" value="1"/>
</dbReference>
<evidence type="ECO:0000313" key="11">
    <source>
        <dbReference type="Proteomes" id="UP000237684"/>
    </source>
</evidence>
<name>A0A2S8SV09_9BACT</name>
<dbReference type="OrthoDB" id="9808024at2"/>
<evidence type="ECO:0000256" key="7">
    <source>
        <dbReference type="ARBA" id="ARBA00023192"/>
    </source>
</evidence>
<protein>
    <recommendedName>
        <fullName evidence="3">cysteine synthase</fullName>
        <ecNumber evidence="3">2.5.1.47</ecNumber>
    </recommendedName>
</protein>
<feature type="domain" description="Tryptophan synthase beta chain-like PALP" evidence="9">
    <location>
        <begin position="23"/>
        <end position="307"/>
    </location>
</feature>
<dbReference type="EMBL" id="NIGF01000004">
    <property type="protein sequence ID" value="PQV64637.1"/>
    <property type="molecule type" value="Genomic_DNA"/>
</dbReference>
<dbReference type="Pfam" id="PF00291">
    <property type="entry name" value="PALP"/>
    <property type="match status" value="1"/>
</dbReference>
<evidence type="ECO:0000259" key="9">
    <source>
        <dbReference type="Pfam" id="PF00291"/>
    </source>
</evidence>
<dbReference type="InterPro" id="IPR036052">
    <property type="entry name" value="TrpB-like_PALP_sf"/>
</dbReference>
<evidence type="ECO:0000256" key="8">
    <source>
        <dbReference type="ARBA" id="ARBA00047931"/>
    </source>
</evidence>
<dbReference type="CDD" id="cd01561">
    <property type="entry name" value="CBS_like"/>
    <property type="match status" value="1"/>
</dbReference>
<evidence type="ECO:0000256" key="4">
    <source>
        <dbReference type="ARBA" id="ARBA00022605"/>
    </source>
</evidence>
<dbReference type="InterPro" id="IPR050214">
    <property type="entry name" value="Cys_Synth/Cystath_Beta-Synth"/>
</dbReference>
<keyword evidence="7" id="KW-0198">Cysteine biosynthesis</keyword>
<proteinExistence type="inferred from homology"/>
<dbReference type="RefSeq" id="WP_105483102.1">
    <property type="nucleotide sequence ID" value="NZ_NIGF01000004.1"/>
</dbReference>
<evidence type="ECO:0000313" key="10">
    <source>
        <dbReference type="EMBL" id="PQV64637.1"/>
    </source>
</evidence>
<keyword evidence="4" id="KW-0028">Amino-acid biosynthesis</keyword>
<dbReference type="Proteomes" id="UP000237684">
    <property type="component" value="Unassembled WGS sequence"/>
</dbReference>
<sequence length="321" mass="35042">MTPNQIHAVDGPDQRLSGDVSILDLVGNTPLIRLEKITSHLRNVEVYGKAEYMNPAGSVKDRPALNMIRHGIETGELTPDKTILDSTSGNTGIAYAMIGAVLGFKVKLVMPGNVSAERRAIVKMYGAETVLSSSFDGSDGAILMAREIYESNPDAYFKPDQYNNQFNPQAHYLGTGPEIYRQTEGRVTHFLAALGTSGTLMGTGRYLKEQSPDIRIIAVEPDDAMHGIEGLKHMATSIKPGIYDEHIQDEKIPADTEDAYNMQERLAREEGIFVGFSAGAAVHAAMQVANRLENEGKSGVIVTILCDRGDRYLTQLAQMNL</sequence>
<comment type="caution">
    <text evidence="10">The sequence shown here is derived from an EMBL/GenBank/DDBJ whole genome shotgun (WGS) entry which is preliminary data.</text>
</comment>
<evidence type="ECO:0000256" key="6">
    <source>
        <dbReference type="ARBA" id="ARBA00022898"/>
    </source>
</evidence>
<dbReference type="GO" id="GO:0004124">
    <property type="term" value="F:cysteine synthase activity"/>
    <property type="evidence" value="ECO:0007669"/>
    <property type="project" value="UniProtKB-EC"/>
</dbReference>
<evidence type="ECO:0000256" key="5">
    <source>
        <dbReference type="ARBA" id="ARBA00022679"/>
    </source>
</evidence>
<dbReference type="FunFam" id="3.40.50.1100:FF:000006">
    <property type="entry name" value="Cysteine synthase"/>
    <property type="match status" value="1"/>
</dbReference>
<evidence type="ECO:0000256" key="2">
    <source>
        <dbReference type="ARBA" id="ARBA00007103"/>
    </source>
</evidence>
<dbReference type="FunCoup" id="A0A2S8SV09">
    <property type="interactions" value="378"/>
</dbReference>
<dbReference type="PANTHER" id="PTHR10314">
    <property type="entry name" value="CYSTATHIONINE BETA-SYNTHASE"/>
    <property type="match status" value="1"/>
</dbReference>
<dbReference type="InParanoid" id="A0A2S8SV09"/>
<dbReference type="InterPro" id="IPR001926">
    <property type="entry name" value="TrpB-like_PALP"/>
</dbReference>
<keyword evidence="6" id="KW-0663">Pyridoxal phosphate</keyword>
<dbReference type="GO" id="GO:0006535">
    <property type="term" value="P:cysteine biosynthetic process from serine"/>
    <property type="evidence" value="ECO:0007669"/>
    <property type="project" value="InterPro"/>
</dbReference>
<dbReference type="AlphaFoldDB" id="A0A2S8SV09"/>
<keyword evidence="5" id="KW-0808">Transferase</keyword>
<comment type="catalytic activity">
    <reaction evidence="8">
        <text>O-acetyl-L-serine + hydrogen sulfide = L-cysteine + acetate</text>
        <dbReference type="Rhea" id="RHEA:14829"/>
        <dbReference type="ChEBI" id="CHEBI:29919"/>
        <dbReference type="ChEBI" id="CHEBI:30089"/>
        <dbReference type="ChEBI" id="CHEBI:35235"/>
        <dbReference type="ChEBI" id="CHEBI:58340"/>
        <dbReference type="EC" id="2.5.1.47"/>
    </reaction>
</comment>
<dbReference type="EC" id="2.5.1.47" evidence="3"/>
<evidence type="ECO:0000256" key="1">
    <source>
        <dbReference type="ARBA" id="ARBA00001933"/>
    </source>
</evidence>
<evidence type="ECO:0000256" key="3">
    <source>
        <dbReference type="ARBA" id="ARBA00012681"/>
    </source>
</evidence>
<gene>
    <name evidence="10" type="ORF">B1R32_104131</name>
</gene>
<dbReference type="InterPro" id="IPR001216">
    <property type="entry name" value="P-phosphate_BS"/>
</dbReference>
<accession>A0A2S8SV09</accession>
<dbReference type="Gene3D" id="3.40.50.1100">
    <property type="match status" value="2"/>
</dbReference>
<reference evidence="10 11" key="1">
    <citation type="journal article" date="2018" name="Syst. Appl. Microbiol.">
        <title>Abditibacterium utsteinense sp. nov., the first cultivated member of candidate phylum FBP, isolated from ice-free Antarctic soil samples.</title>
        <authorList>
            <person name="Tahon G."/>
            <person name="Tytgat B."/>
            <person name="Lebbe L."/>
            <person name="Carlier A."/>
            <person name="Willems A."/>
        </authorList>
    </citation>
    <scope>NUCLEOTIDE SEQUENCE [LARGE SCALE GENOMIC DNA]</scope>
    <source>
        <strain evidence="10 11">LMG 29911</strain>
    </source>
</reference>
<comment type="similarity">
    <text evidence="2">Belongs to the cysteine synthase/cystathionine beta-synthase family.</text>
</comment>